<keyword evidence="6" id="KW-1185">Reference proteome</keyword>
<feature type="chain" id="PRO_5015977835" description="DUF7794 domain-containing protein" evidence="3">
    <location>
        <begin position="21"/>
        <end position="408"/>
    </location>
</feature>
<feature type="domain" description="DUF7794" evidence="4">
    <location>
        <begin position="24"/>
        <end position="261"/>
    </location>
</feature>
<keyword evidence="2" id="KW-0812">Transmembrane</keyword>
<accession>A0A2V0PGE6</accession>
<evidence type="ECO:0000259" key="4">
    <source>
        <dbReference type="Pfam" id="PF25070"/>
    </source>
</evidence>
<proteinExistence type="predicted"/>
<keyword evidence="2" id="KW-1133">Transmembrane helix</keyword>
<dbReference type="Pfam" id="PF25070">
    <property type="entry name" value="DUF7794"/>
    <property type="match status" value="1"/>
</dbReference>
<dbReference type="PANTHER" id="PTHR37735:SF1">
    <property type="entry name" value="OS08G0567000 PROTEIN"/>
    <property type="match status" value="1"/>
</dbReference>
<feature type="transmembrane region" description="Helical" evidence="2">
    <location>
        <begin position="371"/>
        <end position="393"/>
    </location>
</feature>
<feature type="signal peptide" evidence="3">
    <location>
        <begin position="1"/>
        <end position="20"/>
    </location>
</feature>
<evidence type="ECO:0000256" key="3">
    <source>
        <dbReference type="SAM" id="SignalP"/>
    </source>
</evidence>
<dbReference type="PANTHER" id="PTHR37735">
    <property type="entry name" value="OS08G0567000 PROTEIN"/>
    <property type="match status" value="1"/>
</dbReference>
<dbReference type="InterPro" id="IPR056696">
    <property type="entry name" value="DUF7794"/>
</dbReference>
<evidence type="ECO:0000256" key="2">
    <source>
        <dbReference type="SAM" id="Phobius"/>
    </source>
</evidence>
<organism evidence="5 6">
    <name type="scientific">Raphidocelis subcapitata</name>
    <dbReference type="NCBI Taxonomy" id="307507"/>
    <lineage>
        <taxon>Eukaryota</taxon>
        <taxon>Viridiplantae</taxon>
        <taxon>Chlorophyta</taxon>
        <taxon>core chlorophytes</taxon>
        <taxon>Chlorophyceae</taxon>
        <taxon>CS clade</taxon>
        <taxon>Sphaeropleales</taxon>
        <taxon>Selenastraceae</taxon>
        <taxon>Raphidocelis</taxon>
    </lineage>
</organism>
<dbReference type="AlphaFoldDB" id="A0A2V0PGE6"/>
<sequence>MARPLLAVLLVAGCLACAGASHLLVHDCSHRHLDHPGQQADLVLAGPGVAAGLTAALAGLLPPQPLDREAAQQVGSLVKSSVFDRPAAVVLLNIAGASPDDGTLDTLATALPDGSSLRARVAAGAGAGSAPADAVLSALAAVAGANPDVAFERLDASALKGCGAACLEGHLHDAAQRFGGVLEPRGDDASLQLPSGGALPLASAAARLFADELGALHGAARSKLRARADARRQQRAAREGAGDDVAVFHGTLVGLQALRASGAPRADADLAAAAEALAGVLRELAAEAERAYGADVVYQITMLGDAPAAAAGEAEGEGAGEQGPDGAEGREASLLTWRRRALLQFDPSPAPTPAPSGPAAAKAFAAKATSYGVALLLIYITAAVLFAMVSMPFKQDTLLWGRPKASTE</sequence>
<protein>
    <recommendedName>
        <fullName evidence="4">DUF7794 domain-containing protein</fullName>
    </recommendedName>
</protein>
<dbReference type="InParanoid" id="A0A2V0PGE6"/>
<keyword evidence="2" id="KW-0472">Membrane</keyword>
<keyword evidence="3" id="KW-0732">Signal</keyword>
<dbReference type="STRING" id="307507.A0A2V0PGE6"/>
<evidence type="ECO:0000256" key="1">
    <source>
        <dbReference type="SAM" id="MobiDB-lite"/>
    </source>
</evidence>
<dbReference type="GO" id="GO:0012505">
    <property type="term" value="C:endomembrane system"/>
    <property type="evidence" value="ECO:0007669"/>
    <property type="project" value="TreeGrafter"/>
</dbReference>
<comment type="caution">
    <text evidence="5">The sequence shown here is derived from an EMBL/GenBank/DDBJ whole genome shotgun (WGS) entry which is preliminary data.</text>
</comment>
<dbReference type="OrthoDB" id="528166at2759"/>
<evidence type="ECO:0000313" key="6">
    <source>
        <dbReference type="Proteomes" id="UP000247498"/>
    </source>
</evidence>
<evidence type="ECO:0000313" key="5">
    <source>
        <dbReference type="EMBL" id="GBF96980.1"/>
    </source>
</evidence>
<name>A0A2V0PGE6_9CHLO</name>
<dbReference type="Proteomes" id="UP000247498">
    <property type="component" value="Unassembled WGS sequence"/>
</dbReference>
<dbReference type="EMBL" id="BDRX01000090">
    <property type="protein sequence ID" value="GBF96980.1"/>
    <property type="molecule type" value="Genomic_DNA"/>
</dbReference>
<reference evidence="5 6" key="1">
    <citation type="journal article" date="2018" name="Sci. Rep.">
        <title>Raphidocelis subcapitata (=Pseudokirchneriella subcapitata) provides an insight into genome evolution and environmental adaptations in the Sphaeropleales.</title>
        <authorList>
            <person name="Suzuki S."/>
            <person name="Yamaguchi H."/>
            <person name="Nakajima N."/>
            <person name="Kawachi M."/>
        </authorList>
    </citation>
    <scope>NUCLEOTIDE SEQUENCE [LARGE SCALE GENOMIC DNA]</scope>
    <source>
        <strain evidence="5 6">NIES-35</strain>
    </source>
</reference>
<feature type="region of interest" description="Disordered" evidence="1">
    <location>
        <begin position="311"/>
        <end position="330"/>
    </location>
</feature>
<gene>
    <name evidence="5" type="ORF">Rsub_09777</name>
</gene>